<dbReference type="SUPFAM" id="SSF51338">
    <property type="entry name" value="Composite domain of metallo-dependent hydrolases"/>
    <property type="match status" value="1"/>
</dbReference>
<evidence type="ECO:0000313" key="2">
    <source>
        <dbReference type="EMBL" id="MCC2254654.1"/>
    </source>
</evidence>
<dbReference type="InterPro" id="IPR051781">
    <property type="entry name" value="Metallo-dep_Hydrolase"/>
</dbReference>
<evidence type="ECO:0000259" key="1">
    <source>
        <dbReference type="Pfam" id="PF01979"/>
    </source>
</evidence>
<reference evidence="2 3" key="1">
    <citation type="submission" date="2021-10" db="EMBL/GenBank/DDBJ databases">
        <title>Anaerobic single-cell dispensing facilitates the cultivation of human gut bacteria.</title>
        <authorList>
            <person name="Afrizal A."/>
        </authorList>
    </citation>
    <scope>NUCLEOTIDE SEQUENCE [LARGE SCALE GENOMIC DNA]</scope>
    <source>
        <strain evidence="2 3">CLA-AA-H200</strain>
    </source>
</reference>
<comment type="caution">
    <text evidence="2">The sequence shown here is derived from an EMBL/GenBank/DDBJ whole genome shotgun (WGS) entry which is preliminary data.</text>
</comment>
<dbReference type="InterPro" id="IPR006680">
    <property type="entry name" value="Amidohydro-rel"/>
</dbReference>
<proteinExistence type="predicted"/>
<dbReference type="InterPro" id="IPR032466">
    <property type="entry name" value="Metal_Hydrolase"/>
</dbReference>
<organism evidence="2 3">
    <name type="scientific">Ruminococcus turbiniformis</name>
    <dbReference type="NCBI Taxonomy" id="2881258"/>
    <lineage>
        <taxon>Bacteria</taxon>
        <taxon>Bacillati</taxon>
        <taxon>Bacillota</taxon>
        <taxon>Clostridia</taxon>
        <taxon>Eubacteriales</taxon>
        <taxon>Oscillospiraceae</taxon>
        <taxon>Ruminococcus</taxon>
    </lineage>
</organism>
<feature type="domain" description="Amidohydrolase-related" evidence="1">
    <location>
        <begin position="56"/>
        <end position="387"/>
    </location>
</feature>
<dbReference type="InterPro" id="IPR011059">
    <property type="entry name" value="Metal-dep_hydrolase_composite"/>
</dbReference>
<dbReference type="EMBL" id="JAJEQX010000015">
    <property type="protein sequence ID" value="MCC2254654.1"/>
    <property type="molecule type" value="Genomic_DNA"/>
</dbReference>
<sequence length="404" mass="44260">MKYLLSADRVLAGSRLDEIRNGAVVTEDEKILFAGDLEIAREQYHDAKEMRFPGKTLMPGLFECHGHLAMDARVEGHLAMMELGACEHTVMAIKNLKDDLMAGITTERCLGDRHYIDVTLKEQVKEGKVEGPDLLVCGIGMRGVHGHGFVGVPHSGVEEFRRTARENMHRGVDVLKIFVTPGAPAPTPESFIPCFLSYDEISTVVEEAHRMGIRTAAHCIGGLGLDYCVKAGVDVIEHVYSITPEQVKMVEEEHKGWIDMTSGIVLDAEREPYLPDSQVQKMRSAREYSRQCLNLVYQSGKIPYTIGTDANHALLWRELVYAVEGGSPALDALKAVTVTAAQMCGVEKQKGQLTAGWNADVIAVEGNPLDDVTVLKDVSFVMKAGKICRNDSGQAAGPRSTIID</sequence>
<name>A0ABS8G137_9FIRM</name>
<dbReference type="Gene3D" id="3.20.20.140">
    <property type="entry name" value="Metal-dependent hydrolases"/>
    <property type="match status" value="1"/>
</dbReference>
<dbReference type="Pfam" id="PF01979">
    <property type="entry name" value="Amidohydro_1"/>
    <property type="match status" value="1"/>
</dbReference>
<gene>
    <name evidence="2" type="ORF">LKD70_09515</name>
</gene>
<dbReference type="PANTHER" id="PTHR43135:SF3">
    <property type="entry name" value="ALPHA-D-RIBOSE 1-METHYLPHOSPHONATE 5-TRIPHOSPHATE DIPHOSPHATASE"/>
    <property type="match status" value="1"/>
</dbReference>
<keyword evidence="3" id="KW-1185">Reference proteome</keyword>
<evidence type="ECO:0000313" key="3">
    <source>
        <dbReference type="Proteomes" id="UP001198151"/>
    </source>
</evidence>
<dbReference type="PANTHER" id="PTHR43135">
    <property type="entry name" value="ALPHA-D-RIBOSE 1-METHYLPHOSPHONATE 5-TRIPHOSPHATE DIPHOSPHATASE"/>
    <property type="match status" value="1"/>
</dbReference>
<accession>A0ABS8G137</accession>
<dbReference type="Proteomes" id="UP001198151">
    <property type="component" value="Unassembled WGS sequence"/>
</dbReference>
<dbReference type="Gene3D" id="2.30.40.10">
    <property type="entry name" value="Urease, subunit C, domain 1"/>
    <property type="match status" value="1"/>
</dbReference>
<dbReference type="RefSeq" id="WP_227707798.1">
    <property type="nucleotide sequence ID" value="NZ_JAJEQX010000015.1"/>
</dbReference>
<dbReference type="SUPFAM" id="SSF51556">
    <property type="entry name" value="Metallo-dependent hydrolases"/>
    <property type="match status" value="1"/>
</dbReference>
<protein>
    <submittedName>
        <fullName evidence="2">Amidohydrolase family protein</fullName>
    </submittedName>
</protein>